<dbReference type="RefSeq" id="WP_323449982.1">
    <property type="nucleotide sequence ID" value="NZ_BSBI01000012.1"/>
</dbReference>
<dbReference type="InterPro" id="IPR012349">
    <property type="entry name" value="Split_barrel_FMN-bd"/>
</dbReference>
<dbReference type="InterPro" id="IPR019965">
    <property type="entry name" value="PPOX_F420-dep_Rv2061_put"/>
</dbReference>
<dbReference type="SUPFAM" id="SSF50475">
    <property type="entry name" value="FMN-binding split barrel"/>
    <property type="match status" value="1"/>
</dbReference>
<dbReference type="Gene3D" id="2.30.110.10">
    <property type="entry name" value="Electron Transport, Fmn-binding Protein, Chain A"/>
    <property type="match status" value="1"/>
</dbReference>
<organism evidence="3 4">
    <name type="scientific">Streptomyces yaizuensis</name>
    <dbReference type="NCBI Taxonomy" id="2989713"/>
    <lineage>
        <taxon>Bacteria</taxon>
        <taxon>Bacillati</taxon>
        <taxon>Actinomycetota</taxon>
        <taxon>Actinomycetes</taxon>
        <taxon>Kitasatosporales</taxon>
        <taxon>Streptomycetaceae</taxon>
        <taxon>Streptomyces</taxon>
    </lineage>
</organism>
<dbReference type="EMBL" id="BSBI01000012">
    <property type="protein sequence ID" value="GLF98005.1"/>
    <property type="molecule type" value="Genomic_DNA"/>
</dbReference>
<proteinExistence type="predicted"/>
<evidence type="ECO:0000259" key="2">
    <source>
        <dbReference type="Pfam" id="PF01243"/>
    </source>
</evidence>
<evidence type="ECO:0000256" key="1">
    <source>
        <dbReference type="ARBA" id="ARBA00023002"/>
    </source>
</evidence>
<dbReference type="InterPro" id="IPR052019">
    <property type="entry name" value="F420H2_bilvrd_red/Heme_oxyg"/>
</dbReference>
<name>A0ABQ5P609_9ACTN</name>
<dbReference type="InterPro" id="IPR011576">
    <property type="entry name" value="Pyridox_Oxase_N"/>
</dbReference>
<gene>
    <name evidence="3" type="ORF">SYYSPA8_26930</name>
</gene>
<accession>A0ABQ5P609</accession>
<keyword evidence="4" id="KW-1185">Reference proteome</keyword>
<reference evidence="3 4" key="1">
    <citation type="submission" date="2022-10" db="EMBL/GenBank/DDBJ databases">
        <title>Draft genome sequence of Streptomyces sp. YSPA8.</title>
        <authorList>
            <person name="Moriuchi R."/>
            <person name="Dohra H."/>
            <person name="Yamamura H."/>
            <person name="Kodani S."/>
        </authorList>
    </citation>
    <scope>NUCLEOTIDE SEQUENCE [LARGE SCALE GENOMIC DNA]</scope>
    <source>
        <strain evidence="3 4">YSPA8</strain>
    </source>
</reference>
<dbReference type="Proteomes" id="UP001291653">
    <property type="component" value="Unassembled WGS sequence"/>
</dbReference>
<keyword evidence="1" id="KW-0560">Oxidoreductase</keyword>
<evidence type="ECO:0000313" key="3">
    <source>
        <dbReference type="EMBL" id="GLF98005.1"/>
    </source>
</evidence>
<evidence type="ECO:0000313" key="4">
    <source>
        <dbReference type="Proteomes" id="UP001291653"/>
    </source>
</evidence>
<dbReference type="PANTHER" id="PTHR35176">
    <property type="entry name" value="HEME OXYGENASE HI_0854-RELATED"/>
    <property type="match status" value="1"/>
</dbReference>
<dbReference type="Pfam" id="PF01243">
    <property type="entry name" value="PNPOx_N"/>
    <property type="match status" value="1"/>
</dbReference>
<dbReference type="PANTHER" id="PTHR35176:SF11">
    <property type="entry name" value="PYRIDOXAMINE 5'-PHOSPHATE OXIDASE FAMILY PROTEIN"/>
    <property type="match status" value="1"/>
</dbReference>
<feature type="domain" description="Pyridoxamine 5'-phosphate oxidase N-terminal" evidence="2">
    <location>
        <begin position="7"/>
        <end position="128"/>
    </location>
</feature>
<sequence>MTAHDLATARYISVTTYRRDGTGVATPVWFAEDGGRLYVWTNSDSWKVKRLRRDPRVTVAVCDLRGRIAPGTPVHRGTADILPDSGTAAVRKLLVRKYSWQFWLVDRPAALLRRGNRPHTAFAVTLEAAQDPGDGRG</sequence>
<comment type="caution">
    <text evidence="3">The sequence shown here is derived from an EMBL/GenBank/DDBJ whole genome shotgun (WGS) entry which is preliminary data.</text>
</comment>
<dbReference type="NCBIfam" id="TIGR03666">
    <property type="entry name" value="Rv2061_F420"/>
    <property type="match status" value="1"/>
</dbReference>
<protein>
    <submittedName>
        <fullName evidence="3">PPOX class F420-dependent oxidoreductase</fullName>
    </submittedName>
</protein>